<dbReference type="Proteomes" id="UP000827092">
    <property type="component" value="Unassembled WGS sequence"/>
</dbReference>
<comment type="caution">
    <text evidence="3">The sequence shown here is derived from an EMBL/GenBank/DDBJ whole genome shotgun (WGS) entry which is preliminary data.</text>
</comment>
<keyword evidence="2" id="KW-0732">Signal</keyword>
<dbReference type="AlphaFoldDB" id="A0AAV6VF91"/>
<dbReference type="SUPFAM" id="SSF57501">
    <property type="entry name" value="Cystine-knot cytokines"/>
    <property type="match status" value="1"/>
</dbReference>
<feature type="signal peptide" evidence="2">
    <location>
        <begin position="1"/>
        <end position="27"/>
    </location>
</feature>
<keyword evidence="4" id="KW-1185">Reference proteome</keyword>
<name>A0AAV6VF91_9ARAC</name>
<feature type="region of interest" description="Disordered" evidence="1">
    <location>
        <begin position="144"/>
        <end position="170"/>
    </location>
</feature>
<accession>A0AAV6VF91</accession>
<protein>
    <submittedName>
        <fullName evidence="3">Uncharacterized protein</fullName>
    </submittedName>
</protein>
<evidence type="ECO:0000256" key="1">
    <source>
        <dbReference type="SAM" id="MobiDB-lite"/>
    </source>
</evidence>
<dbReference type="EMBL" id="JAFNEN010000101">
    <property type="protein sequence ID" value="KAG8194615.1"/>
    <property type="molecule type" value="Genomic_DNA"/>
</dbReference>
<proteinExistence type="predicted"/>
<sequence>MDLCCLAKLTFLLVLLFSSFFASNSHSSKIEKLDELILNLAADLEQFVQERIIHRALAAGQEEDEFEPVISIASIPESSASSVYHKGLIAPIKEHVKAPPSLHEDVDEDTTDIQSDSVHQNSILLQELETRAHELLRRRDTSNQQFAGEREHQHLSDATQSDASSDDSEEELVIIRHSHHKPKRQTYKISDIAEDRVTVQHNHQPGRIDTKHRPKAHAHTCSSRHQLYNREQTCSSGNQYRIDPHSASKYSKELNSEMQSQVEPPLNRTEKDSLCNYTKIMETRNLVNERSLCPFYWNVSSKNTARIPEVLYVAQCACYTPKGIGGARCEEFKTKVQVVWKIGCEGGKYVYKEGWEYISVACYPVMPEKIKTRPLTQFEKPSVT</sequence>
<reference evidence="3 4" key="1">
    <citation type="journal article" date="2022" name="Nat. Ecol. Evol.">
        <title>A masculinizing supergene underlies an exaggerated male reproductive morph in a spider.</title>
        <authorList>
            <person name="Hendrickx F."/>
            <person name="De Corte Z."/>
            <person name="Sonet G."/>
            <person name="Van Belleghem S.M."/>
            <person name="Kostlbacher S."/>
            <person name="Vangestel C."/>
        </authorList>
    </citation>
    <scope>NUCLEOTIDE SEQUENCE [LARGE SCALE GENOMIC DNA]</scope>
    <source>
        <strain evidence="3">W744_W776</strain>
    </source>
</reference>
<dbReference type="InterPro" id="IPR029034">
    <property type="entry name" value="Cystine-knot_cytokine"/>
</dbReference>
<evidence type="ECO:0000313" key="4">
    <source>
        <dbReference type="Proteomes" id="UP000827092"/>
    </source>
</evidence>
<feature type="region of interest" description="Disordered" evidence="1">
    <location>
        <begin position="202"/>
        <end position="224"/>
    </location>
</feature>
<dbReference type="Gene3D" id="2.10.90.10">
    <property type="entry name" value="Cystine-knot cytokines"/>
    <property type="match status" value="1"/>
</dbReference>
<feature type="chain" id="PRO_5043720047" evidence="2">
    <location>
        <begin position="28"/>
        <end position="384"/>
    </location>
</feature>
<gene>
    <name evidence="3" type="ORF">JTE90_003093</name>
</gene>
<evidence type="ECO:0000313" key="3">
    <source>
        <dbReference type="EMBL" id="KAG8194615.1"/>
    </source>
</evidence>
<organism evidence="3 4">
    <name type="scientific">Oedothorax gibbosus</name>
    <dbReference type="NCBI Taxonomy" id="931172"/>
    <lineage>
        <taxon>Eukaryota</taxon>
        <taxon>Metazoa</taxon>
        <taxon>Ecdysozoa</taxon>
        <taxon>Arthropoda</taxon>
        <taxon>Chelicerata</taxon>
        <taxon>Arachnida</taxon>
        <taxon>Araneae</taxon>
        <taxon>Araneomorphae</taxon>
        <taxon>Entelegynae</taxon>
        <taxon>Araneoidea</taxon>
        <taxon>Linyphiidae</taxon>
        <taxon>Erigoninae</taxon>
        <taxon>Oedothorax</taxon>
    </lineage>
</organism>
<evidence type="ECO:0000256" key="2">
    <source>
        <dbReference type="SAM" id="SignalP"/>
    </source>
</evidence>